<keyword evidence="2" id="KW-0805">Transcription regulation</keyword>
<dbReference type="FunFam" id="3.40.190.290:FF:000012">
    <property type="entry name" value="Transcriptional regulator, LysR family"/>
    <property type="match status" value="1"/>
</dbReference>
<dbReference type="SUPFAM" id="SSF46785">
    <property type="entry name" value="Winged helix' DNA-binding domain"/>
    <property type="match status" value="1"/>
</dbReference>
<dbReference type="PRINTS" id="PR00039">
    <property type="entry name" value="HTHLYSR"/>
</dbReference>
<dbReference type="FunFam" id="1.10.10.10:FF:000001">
    <property type="entry name" value="LysR family transcriptional regulator"/>
    <property type="match status" value="1"/>
</dbReference>
<dbReference type="InterPro" id="IPR005119">
    <property type="entry name" value="LysR_subst-bd"/>
</dbReference>
<dbReference type="PROSITE" id="PS50931">
    <property type="entry name" value="HTH_LYSR"/>
    <property type="match status" value="1"/>
</dbReference>
<evidence type="ECO:0000256" key="2">
    <source>
        <dbReference type="ARBA" id="ARBA00023015"/>
    </source>
</evidence>
<dbReference type="InterPro" id="IPR036390">
    <property type="entry name" value="WH_DNA-bd_sf"/>
</dbReference>
<dbReference type="Gene3D" id="1.10.10.10">
    <property type="entry name" value="Winged helix-like DNA-binding domain superfamily/Winged helix DNA-binding domain"/>
    <property type="match status" value="1"/>
</dbReference>
<comment type="similarity">
    <text evidence="1">Belongs to the LysR transcriptional regulatory family.</text>
</comment>
<accession>A0A8I1E6X1</accession>
<dbReference type="PANTHER" id="PTHR30537:SF1">
    <property type="entry name" value="HTH-TYPE TRANSCRIPTIONAL REGULATOR PGRR"/>
    <property type="match status" value="1"/>
</dbReference>
<dbReference type="SUPFAM" id="SSF53850">
    <property type="entry name" value="Periplasmic binding protein-like II"/>
    <property type="match status" value="1"/>
</dbReference>
<evidence type="ECO:0000259" key="5">
    <source>
        <dbReference type="PROSITE" id="PS50931"/>
    </source>
</evidence>
<dbReference type="InterPro" id="IPR058163">
    <property type="entry name" value="LysR-type_TF_proteobact-type"/>
</dbReference>
<protein>
    <submittedName>
        <fullName evidence="6">LysR family transcriptional regulator</fullName>
    </submittedName>
</protein>
<dbReference type="AlphaFoldDB" id="A0A8I1E6X1"/>
<keyword evidence="3" id="KW-0238">DNA-binding</keyword>
<dbReference type="InterPro" id="IPR000847">
    <property type="entry name" value="LysR_HTH_N"/>
</dbReference>
<keyword evidence="4" id="KW-0804">Transcription</keyword>
<dbReference type="GO" id="GO:0003700">
    <property type="term" value="F:DNA-binding transcription factor activity"/>
    <property type="evidence" value="ECO:0007669"/>
    <property type="project" value="InterPro"/>
</dbReference>
<reference evidence="6" key="1">
    <citation type="submission" date="2020-12" db="EMBL/GenBank/DDBJ databases">
        <title>Comparative genomic insights into the epidemiology and virulence of plant pathogenic Pseudomonads from Turkey.</title>
        <authorList>
            <person name="Dillon M."/>
            <person name="Ruiz-Bedoya T."/>
            <person name="Bendalovic-Torma C."/>
            <person name="Guttman K.M."/>
            <person name="Kwak H."/>
            <person name="Middleton M.A."/>
            <person name="Wang P.W."/>
            <person name="Horuz S."/>
            <person name="Aysan Y."/>
            <person name="Guttman D.S."/>
        </authorList>
    </citation>
    <scope>NUCLEOTIDE SEQUENCE</scope>
    <source>
        <strain evidence="6">S5_IA_3a</strain>
    </source>
</reference>
<sequence>MRDNYSDLMVFIAVARERSFTRAAAQLGMSQSALSHTMRALEQRIGVRLLTRTTRSVLPTEIGQRLMDRIGPRFEEIEVELAAVGELRDKPAGTVRICSTENAAETILWPRLAELLPSYPEIKVELIVEARFADIVAERYDMGVRLGSEVARGMTAVRIGPDMPVAVVASPGYLEKRSVPTTPQDLTNHDCINLQLMSHGEIYAWEFKKDRQKLNVRVEGQLVFNGTKQILQAALAGFGLGYVPKAMARPFISGGQLVEVLEDWSPTFPGYHLCYPVRRQSSSRAMAVLVEALRYQPEQAEGSHNVP</sequence>
<gene>
    <name evidence="6" type="ORF">YA0853_21560</name>
</gene>
<evidence type="ECO:0000256" key="3">
    <source>
        <dbReference type="ARBA" id="ARBA00023125"/>
    </source>
</evidence>
<evidence type="ECO:0000256" key="4">
    <source>
        <dbReference type="ARBA" id="ARBA00023163"/>
    </source>
</evidence>
<dbReference type="GO" id="GO:0006351">
    <property type="term" value="P:DNA-templated transcription"/>
    <property type="evidence" value="ECO:0007669"/>
    <property type="project" value="TreeGrafter"/>
</dbReference>
<dbReference type="RefSeq" id="WP_034097723.1">
    <property type="nucleotide sequence ID" value="NZ_DAMAHQ010000002.1"/>
</dbReference>
<dbReference type="Gene3D" id="3.40.190.290">
    <property type="match status" value="1"/>
</dbReference>
<evidence type="ECO:0000313" key="7">
    <source>
        <dbReference type="Proteomes" id="UP000645865"/>
    </source>
</evidence>
<proteinExistence type="inferred from homology"/>
<dbReference type="GO" id="GO:0043565">
    <property type="term" value="F:sequence-specific DNA binding"/>
    <property type="evidence" value="ECO:0007669"/>
    <property type="project" value="TreeGrafter"/>
</dbReference>
<dbReference type="Proteomes" id="UP000645865">
    <property type="component" value="Unassembled WGS sequence"/>
</dbReference>
<evidence type="ECO:0000313" key="6">
    <source>
        <dbReference type="EMBL" id="MBI6626236.1"/>
    </source>
</evidence>
<feature type="domain" description="HTH lysR-type" evidence="5">
    <location>
        <begin position="3"/>
        <end position="60"/>
    </location>
</feature>
<organism evidence="6 7">
    <name type="scientific">Pseudomonas rhodesiae</name>
    <dbReference type="NCBI Taxonomy" id="76760"/>
    <lineage>
        <taxon>Bacteria</taxon>
        <taxon>Pseudomonadati</taxon>
        <taxon>Pseudomonadota</taxon>
        <taxon>Gammaproteobacteria</taxon>
        <taxon>Pseudomonadales</taxon>
        <taxon>Pseudomonadaceae</taxon>
        <taxon>Pseudomonas</taxon>
    </lineage>
</organism>
<dbReference type="PANTHER" id="PTHR30537">
    <property type="entry name" value="HTH-TYPE TRANSCRIPTIONAL REGULATOR"/>
    <property type="match status" value="1"/>
</dbReference>
<dbReference type="InterPro" id="IPR036388">
    <property type="entry name" value="WH-like_DNA-bd_sf"/>
</dbReference>
<dbReference type="Pfam" id="PF03466">
    <property type="entry name" value="LysR_substrate"/>
    <property type="match status" value="1"/>
</dbReference>
<name>A0A8I1E6X1_9PSED</name>
<comment type="caution">
    <text evidence="6">The sequence shown here is derived from an EMBL/GenBank/DDBJ whole genome shotgun (WGS) entry which is preliminary data.</text>
</comment>
<dbReference type="EMBL" id="JAEILH010000033">
    <property type="protein sequence ID" value="MBI6626236.1"/>
    <property type="molecule type" value="Genomic_DNA"/>
</dbReference>
<dbReference type="Pfam" id="PF00126">
    <property type="entry name" value="HTH_1"/>
    <property type="match status" value="1"/>
</dbReference>
<dbReference type="CDD" id="cd08474">
    <property type="entry name" value="PBP2_CrgA_like_5"/>
    <property type="match status" value="1"/>
</dbReference>
<evidence type="ECO:0000256" key="1">
    <source>
        <dbReference type="ARBA" id="ARBA00009437"/>
    </source>
</evidence>